<comment type="subcellular location">
    <subcellularLocation>
        <location evidence="1">Secreted</location>
    </subcellularLocation>
</comment>
<protein>
    <recommendedName>
        <fullName evidence="5">Immunodominant staphylococcal antigen B</fullName>
    </recommendedName>
</protein>
<dbReference type="EMBL" id="CP128355">
    <property type="protein sequence ID" value="XAF70891.1"/>
    <property type="molecule type" value="Genomic_DNA"/>
</dbReference>
<feature type="signal peptide" evidence="6">
    <location>
        <begin position="1"/>
        <end position="24"/>
    </location>
</feature>
<accession>A0ABZ3EDH6</accession>
<organism evidence="7 8">
    <name type="scientific">Staphylococcus hsinchuensis</name>
    <dbReference type="NCBI Taxonomy" id="3051183"/>
    <lineage>
        <taxon>Bacteria</taxon>
        <taxon>Bacillati</taxon>
        <taxon>Bacillota</taxon>
        <taxon>Bacilli</taxon>
        <taxon>Bacillales</taxon>
        <taxon>Staphylococcaceae</taxon>
        <taxon>Staphylococcus</taxon>
    </lineage>
</organism>
<feature type="chain" id="PRO_5047118032" description="Immunodominant staphylococcal antigen B" evidence="6">
    <location>
        <begin position="25"/>
        <end position="170"/>
    </location>
</feature>
<evidence type="ECO:0000256" key="3">
    <source>
        <dbReference type="ARBA" id="ARBA00022729"/>
    </source>
</evidence>
<evidence type="ECO:0000256" key="5">
    <source>
        <dbReference type="ARBA" id="ARBA00093792"/>
    </source>
</evidence>
<evidence type="ECO:0000313" key="7">
    <source>
        <dbReference type="EMBL" id="XAF70891.1"/>
    </source>
</evidence>
<reference evidence="7 8" key="1">
    <citation type="journal article" date="2024" name="Pathogens">
        <title>Staphylococcus hsinchuensis sp. nov., Isolated from Soymilk.</title>
        <authorList>
            <person name="Wang Y.T."/>
            <person name="Lin Y.C."/>
            <person name="Hsieh Y.H."/>
            <person name="Lin Y.T."/>
            <person name="Hamada M."/>
            <person name="Chen C.C."/>
            <person name="Liou J.S."/>
            <person name="Lee A.Y."/>
            <person name="Zhang W.L."/>
            <person name="Chen Y.T."/>
            <person name="Huang C.H."/>
        </authorList>
    </citation>
    <scope>NUCLEOTIDE SEQUENCE [LARGE SCALE GENOMIC DNA]</scope>
    <source>
        <strain evidence="7 8">H164</strain>
    </source>
</reference>
<proteinExistence type="inferred from homology"/>
<comment type="similarity">
    <text evidence="4">Belongs to the IsaB family.</text>
</comment>
<keyword evidence="2" id="KW-0964">Secreted</keyword>
<evidence type="ECO:0000313" key="8">
    <source>
        <dbReference type="Proteomes" id="UP001436297"/>
    </source>
</evidence>
<keyword evidence="3 6" id="KW-0732">Signal</keyword>
<dbReference type="Proteomes" id="UP001436297">
    <property type="component" value="Chromosome"/>
</dbReference>
<sequence>MKKIVKPLLASGICVATVFGVNFAQSGHSHEVVQASEIPYYQFNGYTGNQSSFILDNAFVNAVRSGHVTFNNTSVDNEHSANQGKEVTYAYDQKFYKVSGNVASSVEFPIAEGQVTVDDLIDHYGEDYRYQPAHTDAADESDDGMYSFNFDKHNITFTVYHNHVIKVTIG</sequence>
<evidence type="ECO:0000256" key="2">
    <source>
        <dbReference type="ARBA" id="ARBA00022525"/>
    </source>
</evidence>
<dbReference type="NCBIfam" id="NF047686">
    <property type="entry name" value="IsaB_fam"/>
    <property type="match status" value="1"/>
</dbReference>
<evidence type="ECO:0000256" key="6">
    <source>
        <dbReference type="SAM" id="SignalP"/>
    </source>
</evidence>
<evidence type="ECO:0000256" key="4">
    <source>
        <dbReference type="ARBA" id="ARBA00093777"/>
    </source>
</evidence>
<dbReference type="RefSeq" id="WP_251517413.1">
    <property type="nucleotide sequence ID" value="NZ_CP128355.1"/>
</dbReference>
<evidence type="ECO:0000256" key="1">
    <source>
        <dbReference type="ARBA" id="ARBA00004613"/>
    </source>
</evidence>
<name>A0ABZ3EDH6_9STAP</name>
<gene>
    <name evidence="7" type="ORF">QQM35_01870</name>
</gene>
<dbReference type="InterPro" id="IPR058086">
    <property type="entry name" value="IsaB"/>
</dbReference>
<keyword evidence="8" id="KW-1185">Reference proteome</keyword>